<dbReference type="EMBL" id="CP108110">
    <property type="protein sequence ID" value="WUQ82553.1"/>
    <property type="molecule type" value="Genomic_DNA"/>
</dbReference>
<feature type="compositionally biased region" description="Gly residues" evidence="1">
    <location>
        <begin position="257"/>
        <end position="271"/>
    </location>
</feature>
<sequence length="325" mass="31846">MAGGKLWGYVASGARALGGLGPLGRSGALASARLLKGVGGGGRPEPDRHGAMLAAPIGSVGAGSSGRSAVGGMAGPQLLSRPELERLRWIDRAGGCVPDARHVQVAEVVGRVLRGGGRGASVMVRLPVGLPVVIADAPRLEAALAGLVDHAIRRSPAGARVLVRADPLPGPDGLLGARGGAGPGGVFGRGASGKGSLGKGAFIGGVFGGSEAWTAEPARVELRVVDRGPSEPPEARQWLLAGMYGEPGIPGAGWAPGGGFGGPGSGGGSGWAVGDATAPRRRTGGPEPVGPSISALVRAAGGRLRVEQTAGGGLTVVLVLAVARD</sequence>
<evidence type="ECO:0000313" key="2">
    <source>
        <dbReference type="EMBL" id="WUQ82553.1"/>
    </source>
</evidence>
<reference evidence="2" key="1">
    <citation type="submission" date="2022-10" db="EMBL/GenBank/DDBJ databases">
        <title>The complete genomes of actinobacterial strains from the NBC collection.</title>
        <authorList>
            <person name="Joergensen T.S."/>
            <person name="Alvarez Arevalo M."/>
            <person name="Sterndorff E.B."/>
            <person name="Faurdal D."/>
            <person name="Vuksanovic O."/>
            <person name="Mourched A.-S."/>
            <person name="Charusanti P."/>
            <person name="Shaw S."/>
            <person name="Blin K."/>
            <person name="Weber T."/>
        </authorList>
    </citation>
    <scope>NUCLEOTIDE SEQUENCE</scope>
    <source>
        <strain evidence="2">NBC_00222</strain>
    </source>
</reference>
<evidence type="ECO:0000256" key="1">
    <source>
        <dbReference type="SAM" id="MobiDB-lite"/>
    </source>
</evidence>
<dbReference type="RefSeq" id="WP_328953606.1">
    <property type="nucleotide sequence ID" value="NZ_CP108110.1"/>
</dbReference>
<name>A0ABZ1TUZ3_9ACTN</name>
<feature type="region of interest" description="Disordered" evidence="1">
    <location>
        <begin position="257"/>
        <end position="292"/>
    </location>
</feature>
<keyword evidence="3" id="KW-1185">Reference proteome</keyword>
<organism evidence="2 3">
    <name type="scientific">Kitasatospora purpeofusca</name>
    <dbReference type="NCBI Taxonomy" id="67352"/>
    <lineage>
        <taxon>Bacteria</taxon>
        <taxon>Bacillati</taxon>
        <taxon>Actinomycetota</taxon>
        <taxon>Actinomycetes</taxon>
        <taxon>Kitasatosporales</taxon>
        <taxon>Streptomycetaceae</taxon>
        <taxon>Kitasatospora</taxon>
    </lineage>
</organism>
<evidence type="ECO:0000313" key="3">
    <source>
        <dbReference type="Proteomes" id="UP001432222"/>
    </source>
</evidence>
<dbReference type="SUPFAM" id="SSF55874">
    <property type="entry name" value="ATPase domain of HSP90 chaperone/DNA topoisomerase II/histidine kinase"/>
    <property type="match status" value="1"/>
</dbReference>
<dbReference type="Gene3D" id="3.30.565.10">
    <property type="entry name" value="Histidine kinase-like ATPase, C-terminal domain"/>
    <property type="match status" value="1"/>
</dbReference>
<accession>A0ABZ1TUZ3</accession>
<dbReference type="InterPro" id="IPR036890">
    <property type="entry name" value="HATPase_C_sf"/>
</dbReference>
<protein>
    <recommendedName>
        <fullName evidence="4">Histidine kinase/DNA gyrase B/HSP90-like ATPase</fullName>
    </recommendedName>
</protein>
<proteinExistence type="predicted"/>
<dbReference type="Proteomes" id="UP001432222">
    <property type="component" value="Chromosome"/>
</dbReference>
<gene>
    <name evidence="2" type="ORF">OHA16_05905</name>
</gene>
<evidence type="ECO:0008006" key="4">
    <source>
        <dbReference type="Google" id="ProtNLM"/>
    </source>
</evidence>